<dbReference type="HOGENOM" id="CLU_1846361_0_0_1"/>
<feature type="region of interest" description="Disordered" evidence="1">
    <location>
        <begin position="19"/>
        <end position="55"/>
    </location>
</feature>
<sequence>MTDLKMSRTDNSLEDITVKGIYEEERNPKESSLEASSQELSEWCDSDEGNDHNASDSIITRVLIQSLTSVRALQKNKLVWDNEYRNAVRAWLKHYRPEIFVEGVNVAFLRFSSEEEDFESDYYDSDESNSEEEEEEEEE</sequence>
<gene>
    <name evidence="2" type="ORF">M422DRAFT_52688</name>
</gene>
<evidence type="ECO:0000313" key="2">
    <source>
        <dbReference type="EMBL" id="KIJ32831.1"/>
    </source>
</evidence>
<feature type="region of interest" description="Disordered" evidence="1">
    <location>
        <begin position="116"/>
        <end position="139"/>
    </location>
</feature>
<keyword evidence="3" id="KW-1185">Reference proteome</keyword>
<accession>A0A0C9V616</accession>
<feature type="compositionally biased region" description="Basic and acidic residues" evidence="1">
    <location>
        <begin position="21"/>
        <end position="32"/>
    </location>
</feature>
<protein>
    <submittedName>
        <fullName evidence="2">Uncharacterized protein</fullName>
    </submittedName>
</protein>
<evidence type="ECO:0000313" key="3">
    <source>
        <dbReference type="Proteomes" id="UP000054279"/>
    </source>
</evidence>
<reference evidence="2 3" key="1">
    <citation type="submission" date="2014-06" db="EMBL/GenBank/DDBJ databases">
        <title>Evolutionary Origins and Diversification of the Mycorrhizal Mutualists.</title>
        <authorList>
            <consortium name="DOE Joint Genome Institute"/>
            <consortium name="Mycorrhizal Genomics Consortium"/>
            <person name="Kohler A."/>
            <person name="Kuo A."/>
            <person name="Nagy L.G."/>
            <person name="Floudas D."/>
            <person name="Copeland A."/>
            <person name="Barry K.W."/>
            <person name="Cichocki N."/>
            <person name="Veneault-Fourrey C."/>
            <person name="LaButti K."/>
            <person name="Lindquist E.A."/>
            <person name="Lipzen A."/>
            <person name="Lundell T."/>
            <person name="Morin E."/>
            <person name="Murat C."/>
            <person name="Riley R."/>
            <person name="Ohm R."/>
            <person name="Sun H."/>
            <person name="Tunlid A."/>
            <person name="Henrissat B."/>
            <person name="Grigoriev I.V."/>
            <person name="Hibbett D.S."/>
            <person name="Martin F."/>
        </authorList>
    </citation>
    <scope>NUCLEOTIDE SEQUENCE [LARGE SCALE GENOMIC DNA]</scope>
    <source>
        <strain evidence="2 3">SS14</strain>
    </source>
</reference>
<dbReference type="Proteomes" id="UP000054279">
    <property type="component" value="Unassembled WGS sequence"/>
</dbReference>
<dbReference type="EMBL" id="KN837221">
    <property type="protein sequence ID" value="KIJ32831.1"/>
    <property type="molecule type" value="Genomic_DNA"/>
</dbReference>
<evidence type="ECO:0000256" key="1">
    <source>
        <dbReference type="SAM" id="MobiDB-lite"/>
    </source>
</evidence>
<name>A0A0C9V616_SPHS4</name>
<proteinExistence type="predicted"/>
<organism evidence="2 3">
    <name type="scientific">Sphaerobolus stellatus (strain SS14)</name>
    <dbReference type="NCBI Taxonomy" id="990650"/>
    <lineage>
        <taxon>Eukaryota</taxon>
        <taxon>Fungi</taxon>
        <taxon>Dikarya</taxon>
        <taxon>Basidiomycota</taxon>
        <taxon>Agaricomycotina</taxon>
        <taxon>Agaricomycetes</taxon>
        <taxon>Phallomycetidae</taxon>
        <taxon>Geastrales</taxon>
        <taxon>Sphaerobolaceae</taxon>
        <taxon>Sphaerobolus</taxon>
    </lineage>
</organism>
<dbReference type="AlphaFoldDB" id="A0A0C9V616"/>